<dbReference type="PANTHER" id="PTHR19282">
    <property type="entry name" value="TETRASPANIN"/>
    <property type="match status" value="1"/>
</dbReference>
<dbReference type="AlphaFoldDB" id="I4E997"/>
<keyword evidence="5 6" id="KW-0472">Membrane</keyword>
<dbReference type="InterPro" id="IPR018499">
    <property type="entry name" value="Tetraspanin/Peripherin"/>
</dbReference>
<evidence type="ECO:0000313" key="7">
    <source>
        <dbReference type="EMBL" id="CCA62927.1"/>
    </source>
</evidence>
<sequence>MAACATLSRYLVVAVNVLFFIIGSASVGVGLMVVLDKSRLINSLSQMSLASYAHSVPSLLTNAAYVFLGSGAVIILLSFCGCVGAVKKITPLLIAYGIVVLVLAIFEIGIIAAVSVFSQQLEGTLKEAVKKSLDDHYVGGPLNATLDGAFLLPASNDITHGWDIMQAELGCCGVDGGADYNTTKQWTQKIMYNASGFAIPIRIPATCCQLKSSLDAASIEQRGKSAGRITLVDSSCPATLSSSHYDTGCYSPMKDLVNANGIAILAVSSAVAAVQVFLAVITFVVVHSIRLEMKQPAAIQQT</sequence>
<comment type="subcellular location">
    <subcellularLocation>
        <location evidence="1 6">Membrane</location>
        <topology evidence="1 6">Multi-pass membrane protein</topology>
    </subcellularLocation>
</comment>
<dbReference type="InterPro" id="IPR000301">
    <property type="entry name" value="Tetraspanin_animals"/>
</dbReference>
<keyword evidence="4 6" id="KW-1133">Transmembrane helix</keyword>
<evidence type="ECO:0000256" key="5">
    <source>
        <dbReference type="ARBA" id="ARBA00023136"/>
    </source>
</evidence>
<reference evidence="7" key="2">
    <citation type="submission" date="2012-06" db="EMBL/GenBank/DDBJ databases">
        <title>Immune gene discovery in the bryozoan fredericella sultana.</title>
        <authorList>
            <person name="HOLLAND J.W."/>
            <person name="HARTIKAINEN H.L."/>
            <person name="OKAMURA B."/>
            <person name="SECOMBES C.J."/>
        </authorList>
    </citation>
    <scope>NUCLEOTIDE SEQUENCE</scope>
    <source>
        <tissue evidence="7">Whole body</tissue>
    </source>
</reference>
<dbReference type="SUPFAM" id="SSF48652">
    <property type="entry name" value="Tetraspanin"/>
    <property type="match status" value="1"/>
</dbReference>
<feature type="transmembrane region" description="Helical" evidence="6">
    <location>
        <begin position="12"/>
        <end position="35"/>
    </location>
</feature>
<evidence type="ECO:0000256" key="2">
    <source>
        <dbReference type="ARBA" id="ARBA00006840"/>
    </source>
</evidence>
<dbReference type="GO" id="GO:0016020">
    <property type="term" value="C:membrane"/>
    <property type="evidence" value="ECO:0007669"/>
    <property type="project" value="UniProtKB-SubCell"/>
</dbReference>
<organism evidence="7">
    <name type="scientific">Fredericella sultana</name>
    <dbReference type="NCBI Taxonomy" id="349672"/>
    <lineage>
        <taxon>Eukaryota</taxon>
        <taxon>Metazoa</taxon>
        <taxon>Spiralia</taxon>
        <taxon>Lophotrochozoa</taxon>
        <taxon>Bryozoa</taxon>
        <taxon>Phylactolaemata</taxon>
        <taxon>Fredericellidae</taxon>
        <taxon>Fredericella</taxon>
    </lineage>
</organism>
<dbReference type="EMBL" id="FR850131">
    <property type="protein sequence ID" value="CCA62927.1"/>
    <property type="molecule type" value="mRNA"/>
</dbReference>
<protein>
    <recommendedName>
        <fullName evidence="6">Tetraspanin</fullName>
    </recommendedName>
</protein>
<dbReference type="PRINTS" id="PR00259">
    <property type="entry name" value="TMFOUR"/>
</dbReference>
<comment type="similarity">
    <text evidence="2 6">Belongs to the tetraspanin (TM4SF) family.</text>
</comment>
<accession>I4E997</accession>
<dbReference type="Pfam" id="PF00335">
    <property type="entry name" value="Tetraspanin"/>
    <property type="match status" value="1"/>
</dbReference>
<dbReference type="PANTHER" id="PTHR19282:SF417">
    <property type="entry name" value="TETRASPANIN TSPA-RELATED"/>
    <property type="match status" value="1"/>
</dbReference>
<evidence type="ECO:0000256" key="3">
    <source>
        <dbReference type="ARBA" id="ARBA00022692"/>
    </source>
</evidence>
<feature type="transmembrane region" description="Helical" evidence="6">
    <location>
        <begin position="64"/>
        <end position="86"/>
    </location>
</feature>
<dbReference type="InterPro" id="IPR008952">
    <property type="entry name" value="Tetraspanin_EC2_sf"/>
</dbReference>
<dbReference type="PIRSF" id="PIRSF002419">
    <property type="entry name" value="Tetraspanin"/>
    <property type="match status" value="1"/>
</dbReference>
<evidence type="ECO:0000256" key="6">
    <source>
        <dbReference type="RuleBase" id="RU361218"/>
    </source>
</evidence>
<evidence type="ECO:0000256" key="1">
    <source>
        <dbReference type="ARBA" id="ARBA00004141"/>
    </source>
</evidence>
<proteinExistence type="evidence at transcript level"/>
<feature type="transmembrane region" description="Helical" evidence="6">
    <location>
        <begin position="262"/>
        <end position="286"/>
    </location>
</feature>
<feature type="transmembrane region" description="Helical" evidence="6">
    <location>
        <begin position="93"/>
        <end position="117"/>
    </location>
</feature>
<evidence type="ECO:0000256" key="4">
    <source>
        <dbReference type="ARBA" id="ARBA00022989"/>
    </source>
</evidence>
<keyword evidence="3 6" id="KW-0812">Transmembrane</keyword>
<gene>
    <name evidence="7" type="primary">TSP</name>
</gene>
<dbReference type="Gene3D" id="1.10.1450.10">
    <property type="entry name" value="Tetraspanin"/>
    <property type="match status" value="1"/>
</dbReference>
<name>I4E997_9BILA</name>
<reference evidence="7" key="1">
    <citation type="submission" date="2011-04" db="EMBL/GenBank/DDBJ databases">
        <authorList>
            <person name="Holland J."/>
        </authorList>
    </citation>
    <scope>NUCLEOTIDE SEQUENCE</scope>
    <source>
        <tissue evidence="7">Whole body</tissue>
    </source>
</reference>